<dbReference type="EMBL" id="CM039172">
    <property type="protein sequence ID" value="KAH9783816.1"/>
    <property type="molecule type" value="Genomic_DNA"/>
</dbReference>
<reference evidence="2" key="1">
    <citation type="journal article" date="2023" name="Hortic. Res.">
        <title>A chromosome-level phased genome enabling allele-level studies in sweet orange: a case study on citrus Huanglongbing tolerance.</title>
        <authorList>
            <person name="Wu B."/>
            <person name="Yu Q."/>
            <person name="Deng Z."/>
            <person name="Duan Y."/>
            <person name="Luo F."/>
            <person name="Gmitter F. Jr."/>
        </authorList>
    </citation>
    <scope>NUCLEOTIDE SEQUENCE [LARGE SCALE GENOMIC DNA]</scope>
    <source>
        <strain evidence="2">cv. Valencia</strain>
    </source>
</reference>
<accession>A0ACB8ME16</accession>
<gene>
    <name evidence="1" type="ORF">KPL71_009453</name>
</gene>
<comment type="caution">
    <text evidence="1">The sequence shown here is derived from an EMBL/GenBank/DDBJ whole genome shotgun (WGS) entry which is preliminary data.</text>
</comment>
<name>A0ACB8ME16_CITSI</name>
<sequence>MEMADDVKDSDACAGFKRRVTETPSQDSKEDSSSPIQQHTEETQLGFSKKVKSSSSSSFDEDHLDISESLPERNGELGFAQNQEKVQEKDCVKAEVGSSGIQESIVEGDSKESLATECETHLEAEKNRLLAQLNELGAVFEGNKTHVDNVLNDGETVDGIKVLDGDVGRPVKIQVIDDTALIESVRVPRIGNGCLKDRGIIAGTAKMLQRNEKKQQVDGKKAKRSRRKGKDTKMVSVSARLVQDEKESGLNNRKEAEIMYSREEMEALKFFNVVQQRKLWRDVYTGLGPAVMNEYDHLASSKHQKPTLKSSVTRTCFLSESAAPGILGKEYSENMEIETEYAGDYEAENMNTTESACSHNTDGEACLVLEGEWSEDYDSDEDYASIQRPAFLVEGEPNFDSGPPEDGLEYLRRVRWEAARIPKVKVAKSKGQKLIKEQTVYMPQIPDIAPCPESLLPLKQWEDQFLADFSKLRLVLSGLDNMSAPSAGKLQPTLTVQKKNHSHHSCEDIIIDKFNDLTIFEVSSEQPLDGFSLKSSINQPATSNITDDQSSPSHRNPKSSSRDDSGNYPTLSAILRMDSVARVSTLRKRINLVEASSNLSRNDCLWLFALCAAVDTPLDADTGAALRSLLRKCAGLRAGKSELDDEVVMLNILATISGRISSLLGRDRDVTLHDWWLVRAEGKGLAVGGIASRESQEVRAFCSTAIAKRHNTTTLETADGITITLSNLINRSRTNQNGFPSQVCNRFLHGFPFYWEEYADQCCGQEYTNRGSPFGAANISLPLVSLDDIPATRLRDLLISPRGHADNGALQSEILDVLRPCGCSSVRDKTPSNHQSKAASGRKYRAAVKRPPSRGVVTRSMAKLQTLGSQQNKDSAEFSTQIEGMVTGNGSQGCHAATFSDNDKELPKSPGNSAVRRSIRLKNQAK</sequence>
<proteinExistence type="predicted"/>
<keyword evidence="2" id="KW-1185">Reference proteome</keyword>
<organism evidence="1 2">
    <name type="scientific">Citrus sinensis</name>
    <name type="common">Sweet orange</name>
    <name type="synonym">Citrus aurantium var. sinensis</name>
    <dbReference type="NCBI Taxonomy" id="2711"/>
    <lineage>
        <taxon>Eukaryota</taxon>
        <taxon>Viridiplantae</taxon>
        <taxon>Streptophyta</taxon>
        <taxon>Embryophyta</taxon>
        <taxon>Tracheophyta</taxon>
        <taxon>Spermatophyta</taxon>
        <taxon>Magnoliopsida</taxon>
        <taxon>eudicotyledons</taxon>
        <taxon>Gunneridae</taxon>
        <taxon>Pentapetalae</taxon>
        <taxon>rosids</taxon>
        <taxon>malvids</taxon>
        <taxon>Sapindales</taxon>
        <taxon>Rutaceae</taxon>
        <taxon>Aurantioideae</taxon>
        <taxon>Citrus</taxon>
    </lineage>
</organism>
<evidence type="ECO:0000313" key="2">
    <source>
        <dbReference type="Proteomes" id="UP000829398"/>
    </source>
</evidence>
<protein>
    <submittedName>
        <fullName evidence="1">Spliceosome protein-like protein</fullName>
    </submittedName>
</protein>
<evidence type="ECO:0000313" key="1">
    <source>
        <dbReference type="EMBL" id="KAH9783816.1"/>
    </source>
</evidence>
<dbReference type="Proteomes" id="UP000829398">
    <property type="component" value="Chromosome 3"/>
</dbReference>